<keyword evidence="3" id="KW-1185">Reference proteome</keyword>
<reference evidence="2 3" key="1">
    <citation type="submission" date="2024-10" db="EMBL/GenBank/DDBJ databases">
        <title>The Natural Products Discovery Center: Release of the First 8490 Sequenced Strains for Exploring Actinobacteria Biosynthetic Diversity.</title>
        <authorList>
            <person name="Kalkreuter E."/>
            <person name="Kautsar S.A."/>
            <person name="Yang D."/>
            <person name="Bader C.D."/>
            <person name="Teijaro C.N."/>
            <person name="Fluegel L."/>
            <person name="Davis C.M."/>
            <person name="Simpson J.R."/>
            <person name="Lauterbach L."/>
            <person name="Steele A.D."/>
            <person name="Gui C."/>
            <person name="Meng S."/>
            <person name="Li G."/>
            <person name="Viehrig K."/>
            <person name="Ye F."/>
            <person name="Su P."/>
            <person name="Kiefer A.F."/>
            <person name="Nichols A."/>
            <person name="Cepeda A.J."/>
            <person name="Yan W."/>
            <person name="Fan B."/>
            <person name="Jiang Y."/>
            <person name="Adhikari A."/>
            <person name="Zheng C.-J."/>
            <person name="Schuster L."/>
            <person name="Cowan T.M."/>
            <person name="Smanski M.J."/>
            <person name="Chevrette M.G."/>
            <person name="De Carvalho L.P.S."/>
            <person name="Shen B."/>
        </authorList>
    </citation>
    <scope>NUCLEOTIDE SEQUENCE [LARGE SCALE GENOMIC DNA]</scope>
    <source>
        <strain evidence="2 3">NPDC048320</strain>
    </source>
</reference>
<dbReference type="EMBL" id="JBICYV010000026">
    <property type="protein sequence ID" value="MFG3016151.1"/>
    <property type="molecule type" value="Genomic_DNA"/>
</dbReference>
<proteinExistence type="predicted"/>
<feature type="region of interest" description="Disordered" evidence="1">
    <location>
        <begin position="27"/>
        <end position="52"/>
    </location>
</feature>
<comment type="caution">
    <text evidence="2">The sequence shown here is derived from an EMBL/GenBank/DDBJ whole genome shotgun (WGS) entry which is preliminary data.</text>
</comment>
<evidence type="ECO:0000313" key="3">
    <source>
        <dbReference type="Proteomes" id="UP001604267"/>
    </source>
</evidence>
<dbReference type="Proteomes" id="UP001604267">
    <property type="component" value="Unassembled WGS sequence"/>
</dbReference>
<name>A0ABW7BHA8_9ACTN</name>
<sequence length="52" mass="6009">MNGADEAFPAALEQWTVEDWQEYRRRVENGEGSARSMDAITRHRARETETPS</sequence>
<organism evidence="2 3">
    <name type="scientific">Streptomyces cinerochromogenes</name>
    <dbReference type="NCBI Taxonomy" id="66422"/>
    <lineage>
        <taxon>Bacteria</taxon>
        <taxon>Bacillati</taxon>
        <taxon>Actinomycetota</taxon>
        <taxon>Actinomycetes</taxon>
        <taxon>Kitasatosporales</taxon>
        <taxon>Streptomycetaceae</taxon>
        <taxon>Streptomyces</taxon>
    </lineage>
</organism>
<dbReference type="RefSeq" id="WP_392824602.1">
    <property type="nucleotide sequence ID" value="NZ_JBICYV010000026.1"/>
</dbReference>
<evidence type="ECO:0000256" key="1">
    <source>
        <dbReference type="SAM" id="MobiDB-lite"/>
    </source>
</evidence>
<accession>A0ABW7BHA8</accession>
<protein>
    <submittedName>
        <fullName evidence="2">Uncharacterized protein</fullName>
    </submittedName>
</protein>
<evidence type="ECO:0000313" key="2">
    <source>
        <dbReference type="EMBL" id="MFG3016151.1"/>
    </source>
</evidence>
<gene>
    <name evidence="2" type="ORF">ACGFZB_38035</name>
</gene>